<name>A0A4Y2V3W5_ARAVE</name>
<dbReference type="Proteomes" id="UP000499080">
    <property type="component" value="Unassembled WGS sequence"/>
</dbReference>
<protein>
    <submittedName>
        <fullName evidence="1">Uncharacterized protein</fullName>
    </submittedName>
</protein>
<evidence type="ECO:0000313" key="2">
    <source>
        <dbReference type="Proteomes" id="UP000499080"/>
    </source>
</evidence>
<comment type="caution">
    <text evidence="1">The sequence shown here is derived from an EMBL/GenBank/DDBJ whole genome shotgun (WGS) entry which is preliminary data.</text>
</comment>
<evidence type="ECO:0000313" key="1">
    <source>
        <dbReference type="EMBL" id="GBO18746.1"/>
    </source>
</evidence>
<feature type="non-terminal residue" evidence="1">
    <location>
        <position position="1"/>
    </location>
</feature>
<organism evidence="1 2">
    <name type="scientific">Araneus ventricosus</name>
    <name type="common">Orbweaver spider</name>
    <name type="synonym">Epeira ventricosa</name>
    <dbReference type="NCBI Taxonomy" id="182803"/>
    <lineage>
        <taxon>Eukaryota</taxon>
        <taxon>Metazoa</taxon>
        <taxon>Ecdysozoa</taxon>
        <taxon>Arthropoda</taxon>
        <taxon>Chelicerata</taxon>
        <taxon>Arachnida</taxon>
        <taxon>Araneae</taxon>
        <taxon>Araneomorphae</taxon>
        <taxon>Entelegynae</taxon>
        <taxon>Araneoidea</taxon>
        <taxon>Araneidae</taxon>
        <taxon>Araneus</taxon>
    </lineage>
</organism>
<reference evidence="1 2" key="1">
    <citation type="journal article" date="2019" name="Sci. Rep.">
        <title>Orb-weaving spider Araneus ventricosus genome elucidates the spidroin gene catalogue.</title>
        <authorList>
            <person name="Kono N."/>
            <person name="Nakamura H."/>
            <person name="Ohtoshi R."/>
            <person name="Moran D.A.P."/>
            <person name="Shinohara A."/>
            <person name="Yoshida Y."/>
            <person name="Fujiwara M."/>
            <person name="Mori M."/>
            <person name="Tomita M."/>
            <person name="Arakawa K."/>
        </authorList>
    </citation>
    <scope>NUCLEOTIDE SEQUENCE [LARGE SCALE GENOMIC DNA]</scope>
</reference>
<accession>A0A4Y2V3W5</accession>
<keyword evidence="2" id="KW-1185">Reference proteome</keyword>
<sequence length="63" mass="6903">VRSSCEGELAVKLPGCGCGVLGTVKELRACLKGVAYYVFFQPLSSTINKDFVFRSMEPVFTPR</sequence>
<dbReference type="AlphaFoldDB" id="A0A4Y2V3W5"/>
<proteinExistence type="predicted"/>
<gene>
    <name evidence="1" type="ORF">AVEN_142625_1</name>
</gene>
<dbReference type="EMBL" id="BGPR01042347">
    <property type="protein sequence ID" value="GBO18746.1"/>
    <property type="molecule type" value="Genomic_DNA"/>
</dbReference>